<organism evidence="2 3">
    <name type="scientific">Dyella lutea</name>
    <dbReference type="NCBI Taxonomy" id="2950441"/>
    <lineage>
        <taxon>Bacteria</taxon>
        <taxon>Pseudomonadati</taxon>
        <taxon>Pseudomonadota</taxon>
        <taxon>Gammaproteobacteria</taxon>
        <taxon>Lysobacterales</taxon>
        <taxon>Rhodanobacteraceae</taxon>
        <taxon>Dyella</taxon>
    </lineage>
</organism>
<sequence>MAPTTARSFAEHYRLPVATTAEIVGEATRQALLRSGWCWTLLVVGLGGVAGLAYALGDYVRGDLHGLNIFALIMATQAVMLAWRLLGQRLARPAIHAEAARIAARVHAGPDT</sequence>
<evidence type="ECO:0000313" key="2">
    <source>
        <dbReference type="EMBL" id="MCP1372819.1"/>
    </source>
</evidence>
<keyword evidence="1" id="KW-1133">Transmembrane helix</keyword>
<dbReference type="Proteomes" id="UP001204615">
    <property type="component" value="Unassembled WGS sequence"/>
</dbReference>
<gene>
    <name evidence="2" type="ORF">NC595_01940</name>
</gene>
<keyword evidence="1" id="KW-0812">Transmembrane</keyword>
<reference evidence="2 3" key="1">
    <citation type="submission" date="2022-06" db="EMBL/GenBank/DDBJ databases">
        <title>Dyella sp. Sa strain:Sa Genome sequencing.</title>
        <authorList>
            <person name="Park S."/>
        </authorList>
    </citation>
    <scope>NUCLEOTIDE SEQUENCE [LARGE SCALE GENOMIC DNA]</scope>
    <source>
        <strain evidence="2 3">Sa</strain>
    </source>
</reference>
<evidence type="ECO:0000256" key="1">
    <source>
        <dbReference type="SAM" id="Phobius"/>
    </source>
</evidence>
<dbReference type="RefSeq" id="WP_253564528.1">
    <property type="nucleotide sequence ID" value="NZ_JAMZEK010000001.1"/>
</dbReference>
<evidence type="ECO:0000313" key="3">
    <source>
        <dbReference type="Proteomes" id="UP001204615"/>
    </source>
</evidence>
<feature type="transmembrane region" description="Helical" evidence="1">
    <location>
        <begin position="37"/>
        <end position="57"/>
    </location>
</feature>
<feature type="transmembrane region" description="Helical" evidence="1">
    <location>
        <begin position="69"/>
        <end position="86"/>
    </location>
</feature>
<name>A0ABT1F601_9GAMM</name>
<keyword evidence="1" id="KW-0472">Membrane</keyword>
<keyword evidence="3" id="KW-1185">Reference proteome</keyword>
<comment type="caution">
    <text evidence="2">The sequence shown here is derived from an EMBL/GenBank/DDBJ whole genome shotgun (WGS) entry which is preliminary data.</text>
</comment>
<accession>A0ABT1F601</accession>
<dbReference type="EMBL" id="JAMZEK010000001">
    <property type="protein sequence ID" value="MCP1372819.1"/>
    <property type="molecule type" value="Genomic_DNA"/>
</dbReference>
<proteinExistence type="predicted"/>
<protein>
    <submittedName>
        <fullName evidence="2">Uncharacterized protein</fullName>
    </submittedName>
</protein>